<evidence type="ECO:0000256" key="1">
    <source>
        <dbReference type="SAM" id="Phobius"/>
    </source>
</evidence>
<gene>
    <name evidence="2" type="ORF">CANARDRAFT_29469</name>
</gene>
<accession>A0A1E4SWY0</accession>
<keyword evidence="1" id="KW-0812">Transmembrane</keyword>
<evidence type="ECO:0000313" key="2">
    <source>
        <dbReference type="EMBL" id="ODV84015.1"/>
    </source>
</evidence>
<proteinExistence type="predicted"/>
<evidence type="ECO:0000313" key="3">
    <source>
        <dbReference type="Proteomes" id="UP000094801"/>
    </source>
</evidence>
<dbReference type="EMBL" id="KV453859">
    <property type="protein sequence ID" value="ODV84015.1"/>
    <property type="molecule type" value="Genomic_DNA"/>
</dbReference>
<keyword evidence="1" id="KW-1133">Transmembrane helix</keyword>
<feature type="transmembrane region" description="Helical" evidence="1">
    <location>
        <begin position="20"/>
        <end position="41"/>
    </location>
</feature>
<reference evidence="3" key="1">
    <citation type="submission" date="2016-04" db="EMBL/GenBank/DDBJ databases">
        <title>Comparative genomics of biotechnologically important yeasts.</title>
        <authorList>
            <consortium name="DOE Joint Genome Institute"/>
            <person name="Riley R."/>
            <person name="Haridas S."/>
            <person name="Wolfe K.H."/>
            <person name="Lopes M.R."/>
            <person name="Hittinger C.T."/>
            <person name="Goker M."/>
            <person name="Salamov A."/>
            <person name="Wisecaver J."/>
            <person name="Long T.M."/>
            <person name="Aerts A.L."/>
            <person name="Barry K."/>
            <person name="Choi C."/>
            <person name="Clum A."/>
            <person name="Coughlan A.Y."/>
            <person name="Deshpande S."/>
            <person name="Douglass A.P."/>
            <person name="Hanson S.J."/>
            <person name="Klenk H.-P."/>
            <person name="Labutti K."/>
            <person name="Lapidus A."/>
            <person name="Lindquist E."/>
            <person name="Lipzen A."/>
            <person name="Meier-Kolthoff J.P."/>
            <person name="Ohm R.A."/>
            <person name="Otillar R.P."/>
            <person name="Pangilinan J."/>
            <person name="Peng Y."/>
            <person name="Rokas A."/>
            <person name="Rosa C.A."/>
            <person name="Scheuner C."/>
            <person name="Sibirny A.A."/>
            <person name="Slot J.C."/>
            <person name="Stielow J.B."/>
            <person name="Sun H."/>
            <person name="Kurtzman C.P."/>
            <person name="Blackwell M."/>
            <person name="Grigoriev I.V."/>
            <person name="Jeffries T.W."/>
        </authorList>
    </citation>
    <scope>NUCLEOTIDE SEQUENCE [LARGE SCALE GENOMIC DNA]</scope>
    <source>
        <strain evidence="3">NRRL YB-2248</strain>
    </source>
</reference>
<organism evidence="2 3">
    <name type="scientific">[Candida] arabinofermentans NRRL YB-2248</name>
    <dbReference type="NCBI Taxonomy" id="983967"/>
    <lineage>
        <taxon>Eukaryota</taxon>
        <taxon>Fungi</taxon>
        <taxon>Dikarya</taxon>
        <taxon>Ascomycota</taxon>
        <taxon>Saccharomycotina</taxon>
        <taxon>Pichiomycetes</taxon>
        <taxon>Pichiales</taxon>
        <taxon>Pichiaceae</taxon>
        <taxon>Ogataea</taxon>
        <taxon>Ogataea/Candida clade</taxon>
    </lineage>
</organism>
<keyword evidence="3" id="KW-1185">Reference proteome</keyword>
<sequence>MPLITLNVSYNLGSCIDGVLNLSMNDLLNILFGFIVVSFIMKRIPKLGHLSSIAKPNIESL</sequence>
<name>A0A1E4SWY0_9ASCO</name>
<keyword evidence="1" id="KW-0472">Membrane</keyword>
<dbReference type="AlphaFoldDB" id="A0A1E4SWY0"/>
<dbReference type="Proteomes" id="UP000094801">
    <property type="component" value="Unassembled WGS sequence"/>
</dbReference>
<protein>
    <submittedName>
        <fullName evidence="2">Uncharacterized protein</fullName>
    </submittedName>
</protein>